<evidence type="ECO:0000313" key="1">
    <source>
        <dbReference type="EMBL" id="KAK9869737.1"/>
    </source>
</evidence>
<gene>
    <name evidence="1" type="ORF">WA026_003473</name>
</gene>
<organism evidence="1 2">
    <name type="scientific">Henosepilachna vigintioctopunctata</name>
    <dbReference type="NCBI Taxonomy" id="420089"/>
    <lineage>
        <taxon>Eukaryota</taxon>
        <taxon>Metazoa</taxon>
        <taxon>Ecdysozoa</taxon>
        <taxon>Arthropoda</taxon>
        <taxon>Hexapoda</taxon>
        <taxon>Insecta</taxon>
        <taxon>Pterygota</taxon>
        <taxon>Neoptera</taxon>
        <taxon>Endopterygota</taxon>
        <taxon>Coleoptera</taxon>
        <taxon>Polyphaga</taxon>
        <taxon>Cucujiformia</taxon>
        <taxon>Coccinelloidea</taxon>
        <taxon>Coccinellidae</taxon>
        <taxon>Epilachninae</taxon>
        <taxon>Epilachnini</taxon>
        <taxon>Henosepilachna</taxon>
    </lineage>
</organism>
<evidence type="ECO:0000313" key="2">
    <source>
        <dbReference type="Proteomes" id="UP001431783"/>
    </source>
</evidence>
<comment type="caution">
    <text evidence="1">The sequence shown here is derived from an EMBL/GenBank/DDBJ whole genome shotgun (WGS) entry which is preliminary data.</text>
</comment>
<reference evidence="1 2" key="1">
    <citation type="submission" date="2023-03" db="EMBL/GenBank/DDBJ databases">
        <title>Genome insight into feeding habits of ladybird beetles.</title>
        <authorList>
            <person name="Li H.-S."/>
            <person name="Huang Y.-H."/>
            <person name="Pang H."/>
        </authorList>
    </citation>
    <scope>NUCLEOTIDE SEQUENCE [LARGE SCALE GENOMIC DNA]</scope>
    <source>
        <strain evidence="1">SYSU_2023b</strain>
        <tissue evidence="1">Whole body</tissue>
    </source>
</reference>
<dbReference type="Proteomes" id="UP001431783">
    <property type="component" value="Unassembled WGS sequence"/>
</dbReference>
<sequence length="191" mass="21551">MTTNNNNNSYVAGFKVNYSSDTDNSSNSVRSSNASLLTSIQLIDLKNISNDNEKLKNKYGYVEKSEDSGYFKRLKFSTSSLLKRNKNSNTLVKPQAEKCSLELSNNTDPIQDKKSHNLNYRKFSILKPSDGHFFSFLKSKKEKPQTDNNTDTGASTTEYAFLDKMGIAERCRISIECKNNSISIEGHRKCS</sequence>
<proteinExistence type="predicted"/>
<dbReference type="AlphaFoldDB" id="A0AAW1TN39"/>
<keyword evidence="2" id="KW-1185">Reference proteome</keyword>
<name>A0AAW1TN39_9CUCU</name>
<accession>A0AAW1TN39</accession>
<dbReference type="EMBL" id="JARQZJ010000001">
    <property type="protein sequence ID" value="KAK9869737.1"/>
    <property type="molecule type" value="Genomic_DNA"/>
</dbReference>
<protein>
    <submittedName>
        <fullName evidence="1">Uncharacterized protein</fullName>
    </submittedName>
</protein>